<evidence type="ECO:0000313" key="2">
    <source>
        <dbReference type="Proteomes" id="UP000222460"/>
    </source>
</evidence>
<dbReference type="RefSeq" id="WP_098963749.1">
    <property type="nucleotide sequence ID" value="NZ_PDKZ01000001.1"/>
</dbReference>
<name>A0A2C5VI59_PSEPU</name>
<proteinExistence type="predicted"/>
<dbReference type="AlphaFoldDB" id="A0A2C5VI59"/>
<dbReference type="Proteomes" id="UP000222460">
    <property type="component" value="Unassembled WGS sequence"/>
</dbReference>
<organism evidence="1 2">
    <name type="scientific">Pseudomonas putida</name>
    <name type="common">Arthrobacter siderocapsulatus</name>
    <dbReference type="NCBI Taxonomy" id="303"/>
    <lineage>
        <taxon>Bacteria</taxon>
        <taxon>Pseudomonadati</taxon>
        <taxon>Pseudomonadota</taxon>
        <taxon>Gammaproteobacteria</taxon>
        <taxon>Pseudomonadales</taxon>
        <taxon>Pseudomonadaceae</taxon>
        <taxon>Pseudomonas</taxon>
    </lineage>
</organism>
<dbReference type="EMBL" id="PDKZ01000001">
    <property type="protein sequence ID" value="PHH44289.1"/>
    <property type="molecule type" value="Genomic_DNA"/>
</dbReference>
<protein>
    <submittedName>
        <fullName evidence="1">Uncharacterized protein</fullName>
    </submittedName>
</protein>
<sequence length="102" mass="11709">MANNHYIKRLVACAVQFDKDFHKMEGGIPALDNITELILYIGQTMEISNKAEDELDDIDTKCLMYRDVCNKPDTPDSKRRDLFQDAAIDFIATCRTHDILDI</sequence>
<comment type="caution">
    <text evidence="1">The sequence shown here is derived from an EMBL/GenBank/DDBJ whole genome shotgun (WGS) entry which is preliminary data.</text>
</comment>
<reference evidence="2" key="1">
    <citation type="submission" date="2017-10" db="EMBL/GenBank/DDBJ databases">
        <title>FDA dAtabase for Regulatory Grade micrObial Sequences (FDA-ARGOS): Supporting development and validation of Infectious Disease Dx tests.</title>
        <authorList>
            <person name="Goldberg B."/>
            <person name="Campos J."/>
            <person name="Tallon L."/>
            <person name="Sadzewicz L."/>
            <person name="Ott S."/>
            <person name="Zhao X."/>
            <person name="Nagaraj S."/>
            <person name="Vavikolanu K."/>
            <person name="Aluvathingal J."/>
            <person name="Nadendla S."/>
            <person name="Geyer C."/>
            <person name="Sichtig H."/>
        </authorList>
    </citation>
    <scope>NUCLEOTIDE SEQUENCE [LARGE SCALE GENOMIC DNA]</scope>
    <source>
        <strain evidence="2">FDAARGOS_376</strain>
    </source>
</reference>
<accession>A0A2C5VI59</accession>
<gene>
    <name evidence="1" type="ORF">CRX57_00045</name>
</gene>
<evidence type="ECO:0000313" key="1">
    <source>
        <dbReference type="EMBL" id="PHH44289.1"/>
    </source>
</evidence>